<dbReference type="EMBL" id="BSDP01000001">
    <property type="protein sequence ID" value="GLI25839.1"/>
    <property type="molecule type" value="Genomic_DNA"/>
</dbReference>
<accession>A0A9W6CUZ6</accession>
<name>A0A9W6CUZ6_9MICO</name>
<comment type="caution">
    <text evidence="2">The sequence shown here is derived from an EMBL/GenBank/DDBJ whole genome shotgun (WGS) entry which is preliminary data.</text>
</comment>
<dbReference type="GO" id="GO:0016747">
    <property type="term" value="F:acyltransferase activity, transferring groups other than amino-acyl groups"/>
    <property type="evidence" value="ECO:0007669"/>
    <property type="project" value="InterPro"/>
</dbReference>
<dbReference type="InterPro" id="IPR016181">
    <property type="entry name" value="Acyl_CoA_acyltransferase"/>
</dbReference>
<dbReference type="InterPro" id="IPR000182">
    <property type="entry name" value="GNAT_dom"/>
</dbReference>
<dbReference type="Pfam" id="PF13302">
    <property type="entry name" value="Acetyltransf_3"/>
    <property type="match status" value="1"/>
</dbReference>
<evidence type="ECO:0000313" key="3">
    <source>
        <dbReference type="Proteomes" id="UP001144396"/>
    </source>
</evidence>
<dbReference type="Proteomes" id="UP001144396">
    <property type="component" value="Unassembled WGS sequence"/>
</dbReference>
<dbReference type="Gene3D" id="3.40.630.30">
    <property type="match status" value="1"/>
</dbReference>
<gene>
    <name evidence="2" type="ORF">ARHIZOSPH14_00810</name>
</gene>
<dbReference type="AlphaFoldDB" id="A0A9W6CUZ6"/>
<reference evidence="2" key="1">
    <citation type="submission" date="2022-12" db="EMBL/GenBank/DDBJ databases">
        <title>Reference genome sequencing for broad-spectrum identification of bacterial and archaeal isolates by mass spectrometry.</title>
        <authorList>
            <person name="Sekiguchi Y."/>
            <person name="Tourlousse D.M."/>
        </authorList>
    </citation>
    <scope>NUCLEOTIDE SEQUENCE</scope>
    <source>
        <strain evidence="2">14</strain>
    </source>
</reference>
<sequence>MSLRAIRARDLDELPRLEPDPADGAEATDARWRRLLAEPGVDARLVRADGEPVGTVVRHAGPAGSEITCRIHPDQQGRGIGTRAVRLFLDTQPRPVHARTATDDHASIAVLEHTGFTPVADDADGIVFRLD</sequence>
<dbReference type="PROSITE" id="PS51186">
    <property type="entry name" value="GNAT"/>
    <property type="match status" value="1"/>
</dbReference>
<organism evidence="2 3">
    <name type="scientific">Agromyces rhizosphaerae</name>
    <dbReference type="NCBI Taxonomy" id="88374"/>
    <lineage>
        <taxon>Bacteria</taxon>
        <taxon>Bacillati</taxon>
        <taxon>Actinomycetota</taxon>
        <taxon>Actinomycetes</taxon>
        <taxon>Micrococcales</taxon>
        <taxon>Microbacteriaceae</taxon>
        <taxon>Agromyces</taxon>
    </lineage>
</organism>
<keyword evidence="3" id="KW-1185">Reference proteome</keyword>
<evidence type="ECO:0000313" key="2">
    <source>
        <dbReference type="EMBL" id="GLI25839.1"/>
    </source>
</evidence>
<feature type="domain" description="N-acetyltransferase" evidence="1">
    <location>
        <begin position="1"/>
        <end position="131"/>
    </location>
</feature>
<evidence type="ECO:0000259" key="1">
    <source>
        <dbReference type="PROSITE" id="PS51186"/>
    </source>
</evidence>
<proteinExistence type="predicted"/>
<dbReference type="SUPFAM" id="SSF55729">
    <property type="entry name" value="Acyl-CoA N-acyltransferases (Nat)"/>
    <property type="match status" value="1"/>
</dbReference>
<protein>
    <recommendedName>
        <fullName evidence="1">N-acetyltransferase domain-containing protein</fullName>
    </recommendedName>
</protein>